<gene>
    <name evidence="4" type="ORF">SAMN05216587_10240</name>
    <name evidence="3" type="ORF">SAMN05660648_02645</name>
</gene>
<name>A0A1H3ZY85_SELRU</name>
<dbReference type="RefSeq" id="WP_037352999.1">
    <property type="nucleotide sequence ID" value="NZ_FNQG01000013.1"/>
</dbReference>
<reference evidence="5 6" key="1">
    <citation type="submission" date="2016-10" db="EMBL/GenBank/DDBJ databases">
        <authorList>
            <person name="de Groot N.N."/>
        </authorList>
    </citation>
    <scope>NUCLEOTIDE SEQUENCE [LARGE SCALE GENOMIC DNA]</scope>
    <source>
        <strain evidence="3 5">DSM 2872</strain>
        <strain evidence="4 6">L14</strain>
    </source>
</reference>
<dbReference type="AlphaFoldDB" id="A0A1H3ZY85"/>
<dbReference type="InterPro" id="IPR024952">
    <property type="entry name" value="LPP20-like_dom"/>
</dbReference>
<evidence type="ECO:0000259" key="2">
    <source>
        <dbReference type="Pfam" id="PF02169"/>
    </source>
</evidence>
<protein>
    <recommendedName>
        <fullName evidence="2">Lipoprotein LPP20-like domain-containing protein</fullName>
    </recommendedName>
</protein>
<feature type="domain" description="Lipoprotein LPP20-like" evidence="2">
    <location>
        <begin position="56"/>
        <end position="126"/>
    </location>
</feature>
<evidence type="ECO:0000313" key="6">
    <source>
        <dbReference type="Proteomes" id="UP000183843"/>
    </source>
</evidence>
<dbReference type="Pfam" id="PF02169">
    <property type="entry name" value="LPP20"/>
    <property type="match status" value="1"/>
</dbReference>
<organism evidence="3 5">
    <name type="scientific">Selenomonas ruminantium</name>
    <dbReference type="NCBI Taxonomy" id="971"/>
    <lineage>
        <taxon>Bacteria</taxon>
        <taxon>Bacillati</taxon>
        <taxon>Bacillota</taxon>
        <taxon>Negativicutes</taxon>
        <taxon>Selenomonadales</taxon>
        <taxon>Selenomonadaceae</taxon>
        <taxon>Selenomonas</taxon>
    </lineage>
</organism>
<evidence type="ECO:0000256" key="1">
    <source>
        <dbReference type="SAM" id="SignalP"/>
    </source>
</evidence>
<dbReference type="EMBL" id="FNQG01000013">
    <property type="protein sequence ID" value="SEA28723.1"/>
    <property type="molecule type" value="Genomic_DNA"/>
</dbReference>
<dbReference type="Proteomes" id="UP000183843">
    <property type="component" value="Unassembled WGS sequence"/>
</dbReference>
<evidence type="ECO:0000313" key="5">
    <source>
        <dbReference type="Proteomes" id="UP000183469"/>
    </source>
</evidence>
<dbReference type="Proteomes" id="UP000183469">
    <property type="component" value="Unassembled WGS sequence"/>
</dbReference>
<feature type="chain" id="PRO_5010471858" description="Lipoprotein LPP20-like domain-containing protein" evidence="1">
    <location>
        <begin position="28"/>
        <end position="301"/>
    </location>
</feature>
<evidence type="ECO:0000313" key="4">
    <source>
        <dbReference type="EMBL" id="SFA82431.1"/>
    </source>
</evidence>
<feature type="signal peptide" evidence="1">
    <location>
        <begin position="1"/>
        <end position="27"/>
    </location>
</feature>
<proteinExistence type="predicted"/>
<sequence length="301" mass="31437">MNRLAKVLGLMSLVAAMLVASMATVLAAENVDWNSNVIRATGGGVAPAGARTMAQARMMARRAAIADAYRQLAEYVGGVNVDSETTVDMAAVQSDVIRTKVKATIRGARIVSEGQTSDGGYEVTMEVPMFGVSSLASAVIDRPAVREAFPQQVPNVLPAPVKPHDGGGWITPETSTASGHGSSAATAPDGKAIGSFTGLIVDCRGLGLKPVMSPVIKNVNGSPIYGYKNLDYDKVIENGMASYAKDMSGARRAGSNPLIVRAVDVENHGGTPVLSVADANRVLIENGATHFLDNTRVVFLR</sequence>
<keyword evidence="1" id="KW-0732">Signal</keyword>
<accession>A0A1H3ZY85</accession>
<dbReference type="InterPro" id="IPR038180">
    <property type="entry name" value="FlgT_N_sf"/>
</dbReference>
<dbReference type="OrthoDB" id="9813452at2"/>
<dbReference type="Gene3D" id="3.30.1660.40">
    <property type="entry name" value="FlgT, N-terminal domain"/>
    <property type="match status" value="1"/>
</dbReference>
<evidence type="ECO:0000313" key="3">
    <source>
        <dbReference type="EMBL" id="SEA28723.1"/>
    </source>
</evidence>
<dbReference type="EMBL" id="FOJX01000002">
    <property type="protein sequence ID" value="SFA82431.1"/>
    <property type="molecule type" value="Genomic_DNA"/>
</dbReference>